<keyword evidence="11" id="KW-1185">Reference proteome</keyword>
<dbReference type="InterPro" id="IPR001752">
    <property type="entry name" value="Kinesin_motor_dom"/>
</dbReference>
<dbReference type="Proteomes" id="UP001286313">
    <property type="component" value="Unassembled WGS sequence"/>
</dbReference>
<dbReference type="InterPro" id="IPR027640">
    <property type="entry name" value="Kinesin-like_fam"/>
</dbReference>
<dbReference type="SMART" id="SM00129">
    <property type="entry name" value="KISc"/>
    <property type="match status" value="1"/>
</dbReference>
<comment type="subcellular location">
    <subcellularLocation>
        <location evidence="1">Cytoplasm</location>
        <location evidence="1">Cytoskeleton</location>
    </subcellularLocation>
</comment>
<dbReference type="PROSITE" id="PS00411">
    <property type="entry name" value="KINESIN_MOTOR_1"/>
    <property type="match status" value="1"/>
</dbReference>
<proteinExistence type="inferred from homology"/>
<keyword evidence="4" id="KW-0206">Cytoskeleton</keyword>
<dbReference type="PANTHER" id="PTHR47972:SF16">
    <property type="entry name" value="KINESIN-LIKE PROTEIN"/>
    <property type="match status" value="1"/>
</dbReference>
<evidence type="ECO:0000256" key="8">
    <source>
        <dbReference type="SAM" id="MobiDB-lite"/>
    </source>
</evidence>
<comment type="caution">
    <text evidence="10">The sequence shown here is derived from an EMBL/GenBank/DDBJ whole genome shotgun (WGS) entry which is preliminary data.</text>
</comment>
<evidence type="ECO:0000313" key="11">
    <source>
        <dbReference type="Proteomes" id="UP001286313"/>
    </source>
</evidence>
<feature type="binding site" evidence="5">
    <location>
        <begin position="459"/>
        <end position="466"/>
    </location>
    <ligand>
        <name>ATP</name>
        <dbReference type="ChEBI" id="CHEBI:30616"/>
    </ligand>
</feature>
<evidence type="ECO:0000313" key="10">
    <source>
        <dbReference type="EMBL" id="KAK3889374.1"/>
    </source>
</evidence>
<reference evidence="10" key="1">
    <citation type="submission" date="2023-10" db="EMBL/GenBank/DDBJ databases">
        <title>Genome assemblies of two species of porcelain crab, Petrolisthes cinctipes and Petrolisthes manimaculis (Anomura: Porcellanidae).</title>
        <authorList>
            <person name="Angst P."/>
        </authorList>
    </citation>
    <scope>NUCLEOTIDE SEQUENCE</scope>
    <source>
        <strain evidence="10">PB745_01</strain>
        <tissue evidence="10">Gill</tissue>
    </source>
</reference>
<keyword evidence="4" id="KW-0963">Cytoplasm</keyword>
<gene>
    <name evidence="10" type="ORF">Pcinc_006626</name>
</gene>
<dbReference type="SUPFAM" id="SSF52540">
    <property type="entry name" value="P-loop containing nucleoside triphosphate hydrolases"/>
    <property type="match status" value="1"/>
</dbReference>
<dbReference type="GO" id="GO:0008017">
    <property type="term" value="F:microtubule binding"/>
    <property type="evidence" value="ECO:0007669"/>
    <property type="project" value="InterPro"/>
</dbReference>
<sequence>MGRSLGCGRSLVGRDLQVRQSVPTGSLAEEDLHLVLHLLPRERLFERVRVGEGAFPCWALVPGRTVGSDLESFHIEQENILNSLESLNSIASSDRLVDELKLREMDNAQLRTRILQLEKDRLDKVPFDAAKEITRLNNNLIQLEKARDELTVQNFALKSRLSEVTSKIHDPAATYQINRDSLNPRDTEKLKNGDHEKLKNGDHDKLKNGDDPDVVKIPRKATYKVPNETVKLRMLSTEFSNKEEEYRRRISDLEIEVKNLQNEGSRQQAQAVRQLEERLERSTQLVEAGKKCLAAKEEEYNMLKLDLETLNQENKRLKETLNDLILRQKEVEGVVVQKGVLEERLTRLQEETRVLAEDFNRERVLRKKYYNLVEEMKGKIRVFCRIRPVSESEGKKGGQVVVSAEDQFTLTHNTQRGVKSFLFDRVFQPYEDQDAVFEDTNALIQSAVDGFNVTIMAYGQTGSGKTYTMLGSEAQPGIAPRAFRRLFHLIDKGRARCDVQVSAYMMELYNDKLIDLLKPMGRVENERLDIKRDKKGSVHVQGATVRTVSSAEELSRAFQDGLTNRHTASTNMNVESSRSHLLIVICLTATSKQTGSVMKGKLTLVDLAGSERVSKSGASAEQLREANSINKSLSALGDVISALSSESSFVPYRNSKLTMLLHDSLGGNAKTLVFVNVSPTAYNSDETLVSLMYASRIKQITNNISKNADNKEISRLKAIISKLKKGEDIDEASP</sequence>
<dbReference type="PANTHER" id="PTHR47972">
    <property type="entry name" value="KINESIN-LIKE PROTEIN KLP-3"/>
    <property type="match status" value="1"/>
</dbReference>
<comment type="similarity">
    <text evidence="5 6">Belongs to the TRAFAC class myosin-kinesin ATPase superfamily. Kinesin family.</text>
</comment>
<dbReference type="GO" id="GO:0005874">
    <property type="term" value="C:microtubule"/>
    <property type="evidence" value="ECO:0007669"/>
    <property type="project" value="UniProtKB-KW"/>
</dbReference>
<keyword evidence="2 5" id="KW-0547">Nucleotide-binding</keyword>
<evidence type="ECO:0000256" key="5">
    <source>
        <dbReference type="PROSITE-ProRule" id="PRU00283"/>
    </source>
</evidence>
<name>A0AAE1KY78_PETCI</name>
<feature type="compositionally biased region" description="Basic and acidic residues" evidence="8">
    <location>
        <begin position="182"/>
        <end position="213"/>
    </location>
</feature>
<dbReference type="PROSITE" id="PS50067">
    <property type="entry name" value="KINESIN_MOTOR_2"/>
    <property type="match status" value="1"/>
</dbReference>
<evidence type="ECO:0000256" key="4">
    <source>
        <dbReference type="ARBA" id="ARBA00023212"/>
    </source>
</evidence>
<evidence type="ECO:0000256" key="1">
    <source>
        <dbReference type="ARBA" id="ARBA00004245"/>
    </source>
</evidence>
<protein>
    <recommendedName>
        <fullName evidence="6">Kinesin-like protein</fullName>
    </recommendedName>
</protein>
<dbReference type="InterPro" id="IPR036961">
    <property type="entry name" value="Kinesin_motor_dom_sf"/>
</dbReference>
<dbReference type="GO" id="GO:0005524">
    <property type="term" value="F:ATP binding"/>
    <property type="evidence" value="ECO:0007669"/>
    <property type="project" value="UniProtKB-UniRule"/>
</dbReference>
<keyword evidence="5 6" id="KW-0505">Motor protein</keyword>
<dbReference type="Pfam" id="PF00225">
    <property type="entry name" value="Kinesin"/>
    <property type="match status" value="1"/>
</dbReference>
<feature type="domain" description="Kinesin motor" evidence="9">
    <location>
        <begin position="379"/>
        <end position="700"/>
    </location>
</feature>
<dbReference type="InterPro" id="IPR019821">
    <property type="entry name" value="Kinesin_motor_CS"/>
</dbReference>
<dbReference type="Gene3D" id="3.40.850.10">
    <property type="entry name" value="Kinesin motor domain"/>
    <property type="match status" value="1"/>
</dbReference>
<evidence type="ECO:0000256" key="7">
    <source>
        <dbReference type="SAM" id="Coils"/>
    </source>
</evidence>
<dbReference type="AlphaFoldDB" id="A0AAE1KY78"/>
<accession>A0AAE1KY78</accession>
<evidence type="ECO:0000256" key="6">
    <source>
        <dbReference type="RuleBase" id="RU000394"/>
    </source>
</evidence>
<keyword evidence="7" id="KW-0175">Coiled coil</keyword>
<organism evidence="10 11">
    <name type="scientific">Petrolisthes cinctipes</name>
    <name type="common">Flat porcelain crab</name>
    <dbReference type="NCBI Taxonomy" id="88211"/>
    <lineage>
        <taxon>Eukaryota</taxon>
        <taxon>Metazoa</taxon>
        <taxon>Ecdysozoa</taxon>
        <taxon>Arthropoda</taxon>
        <taxon>Crustacea</taxon>
        <taxon>Multicrustacea</taxon>
        <taxon>Malacostraca</taxon>
        <taxon>Eumalacostraca</taxon>
        <taxon>Eucarida</taxon>
        <taxon>Decapoda</taxon>
        <taxon>Pleocyemata</taxon>
        <taxon>Anomura</taxon>
        <taxon>Galatheoidea</taxon>
        <taxon>Porcellanidae</taxon>
        <taxon>Petrolisthes</taxon>
    </lineage>
</organism>
<evidence type="ECO:0000259" key="9">
    <source>
        <dbReference type="PROSITE" id="PS50067"/>
    </source>
</evidence>
<dbReference type="FunFam" id="3.40.850.10:FF:000113">
    <property type="entry name" value="Kinesin-like protein"/>
    <property type="match status" value="1"/>
</dbReference>
<evidence type="ECO:0000256" key="2">
    <source>
        <dbReference type="ARBA" id="ARBA00022741"/>
    </source>
</evidence>
<dbReference type="GO" id="GO:0003777">
    <property type="term" value="F:microtubule motor activity"/>
    <property type="evidence" value="ECO:0007669"/>
    <property type="project" value="InterPro"/>
</dbReference>
<dbReference type="EMBL" id="JAWQEG010000492">
    <property type="protein sequence ID" value="KAK3889374.1"/>
    <property type="molecule type" value="Genomic_DNA"/>
</dbReference>
<dbReference type="InterPro" id="IPR027417">
    <property type="entry name" value="P-loop_NTPase"/>
</dbReference>
<feature type="coiled-coil region" evidence="7">
    <location>
        <begin position="236"/>
        <end position="327"/>
    </location>
</feature>
<dbReference type="GO" id="GO:0007018">
    <property type="term" value="P:microtubule-based movement"/>
    <property type="evidence" value="ECO:0007669"/>
    <property type="project" value="InterPro"/>
</dbReference>
<dbReference type="PRINTS" id="PR00380">
    <property type="entry name" value="KINESINHEAVY"/>
</dbReference>
<evidence type="ECO:0000256" key="3">
    <source>
        <dbReference type="ARBA" id="ARBA00022840"/>
    </source>
</evidence>
<keyword evidence="3 5" id="KW-0067">ATP-binding</keyword>
<keyword evidence="6" id="KW-0493">Microtubule</keyword>
<feature type="region of interest" description="Disordered" evidence="8">
    <location>
        <begin position="178"/>
        <end position="213"/>
    </location>
</feature>